<dbReference type="HAMAP" id="MF_01987">
    <property type="entry name" value="Ribokinase"/>
    <property type="match status" value="1"/>
</dbReference>
<evidence type="ECO:0000256" key="10">
    <source>
        <dbReference type="ARBA" id="ARBA00022958"/>
    </source>
</evidence>
<comment type="similarity">
    <text evidence="1">Belongs to the carbohydrate kinase pfkB family.</text>
</comment>
<dbReference type="InterPro" id="IPR002173">
    <property type="entry name" value="Carboh/pur_kinase_PfkB_CS"/>
</dbReference>
<dbReference type="InterPro" id="IPR011877">
    <property type="entry name" value="Ribokinase"/>
</dbReference>
<keyword evidence="6 12" id="KW-0547">Nucleotide-binding</keyword>
<dbReference type="PANTHER" id="PTHR10584:SF166">
    <property type="entry name" value="RIBOKINASE"/>
    <property type="match status" value="1"/>
</dbReference>
<feature type="binding site" evidence="12">
    <location>
        <position position="302"/>
    </location>
    <ligand>
        <name>K(+)</name>
        <dbReference type="ChEBI" id="CHEBI:29103"/>
    </ligand>
</feature>
<comment type="pathway">
    <text evidence="12">Carbohydrate metabolism; D-ribose degradation; D-ribose 5-phosphate from beta-D-ribopyranose: step 2/2.</text>
</comment>
<comment type="caution">
    <text evidence="12">Lacks conserved residue(s) required for the propagation of feature annotation.</text>
</comment>
<dbReference type="UniPathway" id="UPA00916">
    <property type="reaction ID" value="UER00889"/>
</dbReference>
<dbReference type="SUPFAM" id="SSF53613">
    <property type="entry name" value="Ribokinase-like"/>
    <property type="match status" value="1"/>
</dbReference>
<evidence type="ECO:0000256" key="13">
    <source>
        <dbReference type="SAM" id="MobiDB-lite"/>
    </source>
</evidence>
<feature type="binding site" evidence="12">
    <location>
        <begin position="57"/>
        <end position="61"/>
    </location>
    <ligand>
        <name>substrate</name>
    </ligand>
</feature>
<keyword evidence="11 12" id="KW-0119">Carbohydrate metabolism</keyword>
<dbReference type="Pfam" id="PF00294">
    <property type="entry name" value="PfkB"/>
    <property type="match status" value="1"/>
</dbReference>
<evidence type="ECO:0000313" key="15">
    <source>
        <dbReference type="EMBL" id="RAR73982.1"/>
    </source>
</evidence>
<reference evidence="15 16" key="1">
    <citation type="submission" date="2018-06" db="EMBL/GenBank/DDBJ databases">
        <title>Genomic Encyclopedia of Archaeal and Bacterial Type Strains, Phase II (KMG-II): from individual species to whole genera.</title>
        <authorList>
            <person name="Goeker M."/>
        </authorList>
    </citation>
    <scope>NUCLEOTIDE SEQUENCE [LARGE SCALE GENOMIC DNA]</scope>
    <source>
        <strain evidence="15 16">CFPB 3232</strain>
    </source>
</reference>
<feature type="binding site" evidence="12">
    <location>
        <begin position="237"/>
        <end position="242"/>
    </location>
    <ligand>
        <name>ATP</name>
        <dbReference type="ChEBI" id="CHEBI:30616"/>
    </ligand>
</feature>
<dbReference type="GO" id="GO:0046872">
    <property type="term" value="F:metal ion binding"/>
    <property type="evidence" value="ECO:0007669"/>
    <property type="project" value="UniProtKB-KW"/>
</dbReference>
<dbReference type="EMBL" id="QLTA01000070">
    <property type="protein sequence ID" value="RAR73982.1"/>
    <property type="molecule type" value="Genomic_DNA"/>
</dbReference>
<dbReference type="InterPro" id="IPR029056">
    <property type="entry name" value="Ribokinase-like"/>
</dbReference>
<feature type="binding site" evidence="12">
    <location>
        <position position="201"/>
    </location>
    <ligand>
        <name>ATP</name>
        <dbReference type="ChEBI" id="CHEBI:30616"/>
    </ligand>
</feature>
<dbReference type="InterPro" id="IPR011611">
    <property type="entry name" value="PfkB_dom"/>
</dbReference>
<dbReference type="PROSITE" id="PS00584">
    <property type="entry name" value="PFKB_KINASES_2"/>
    <property type="match status" value="1"/>
</dbReference>
<comment type="activity regulation">
    <text evidence="12">Activated by a monovalent cation that binds near, but not in, the active site. The most likely occupant of the site in vivo is potassium. Ion binding induces a conformational change that may alter substrate affinity.</text>
</comment>
<keyword evidence="7 12" id="KW-0418">Kinase</keyword>
<evidence type="ECO:0000256" key="5">
    <source>
        <dbReference type="ARBA" id="ARBA00022723"/>
    </source>
</evidence>
<feature type="domain" description="Carbohydrate kinase PfkB" evidence="14">
    <location>
        <begin position="21"/>
        <end position="311"/>
    </location>
</feature>
<feature type="binding site" evidence="12">
    <location>
        <begin position="268"/>
        <end position="269"/>
    </location>
    <ligand>
        <name>ATP</name>
        <dbReference type="ChEBI" id="CHEBI:30616"/>
    </ligand>
</feature>
<evidence type="ECO:0000256" key="4">
    <source>
        <dbReference type="ARBA" id="ARBA00022679"/>
    </source>
</evidence>
<dbReference type="GO" id="GO:0005829">
    <property type="term" value="C:cytosol"/>
    <property type="evidence" value="ECO:0007669"/>
    <property type="project" value="TreeGrafter"/>
</dbReference>
<feature type="binding site" evidence="12">
    <location>
        <position position="299"/>
    </location>
    <ligand>
        <name>K(+)</name>
        <dbReference type="ChEBI" id="CHEBI:29103"/>
    </ligand>
</feature>
<accession>A0A328YPA9</accession>
<keyword evidence="8 12" id="KW-0067">ATP-binding</keyword>
<keyword evidence="9 12" id="KW-0460">Magnesium</keyword>
<dbReference type="PANTHER" id="PTHR10584">
    <property type="entry name" value="SUGAR KINASE"/>
    <property type="match status" value="1"/>
</dbReference>
<evidence type="ECO:0000256" key="11">
    <source>
        <dbReference type="ARBA" id="ARBA00023277"/>
    </source>
</evidence>
<evidence type="ECO:0000256" key="9">
    <source>
        <dbReference type="ARBA" id="ARBA00022842"/>
    </source>
</evidence>
<evidence type="ECO:0000313" key="16">
    <source>
        <dbReference type="Proteomes" id="UP000248856"/>
    </source>
</evidence>
<dbReference type="RefSeq" id="WP_111882134.1">
    <property type="nucleotide sequence ID" value="NZ_QLTA01000070.1"/>
</dbReference>
<feature type="binding site" evidence="12">
    <location>
        <position position="265"/>
    </location>
    <ligand>
        <name>K(+)</name>
        <dbReference type="ChEBI" id="CHEBI:29103"/>
    </ligand>
</feature>
<feature type="binding site" evidence="12">
    <location>
        <position position="269"/>
    </location>
    <ligand>
        <name>substrate</name>
    </ligand>
</feature>
<dbReference type="OrthoDB" id="9795789at2"/>
<feature type="active site" description="Proton acceptor" evidence="12">
    <location>
        <position position="269"/>
    </location>
</feature>
<evidence type="ECO:0000259" key="14">
    <source>
        <dbReference type="Pfam" id="PF00294"/>
    </source>
</evidence>
<feature type="region of interest" description="Disordered" evidence="13">
    <location>
        <begin position="307"/>
        <end position="328"/>
    </location>
</feature>
<dbReference type="PRINTS" id="PR00990">
    <property type="entry name" value="RIBOKINASE"/>
</dbReference>
<dbReference type="GO" id="GO:0019303">
    <property type="term" value="P:D-ribose catabolic process"/>
    <property type="evidence" value="ECO:0007669"/>
    <property type="project" value="UniProtKB-UniRule"/>
</dbReference>
<evidence type="ECO:0000256" key="12">
    <source>
        <dbReference type="HAMAP-Rule" id="MF_01987"/>
    </source>
</evidence>
<evidence type="ECO:0000256" key="1">
    <source>
        <dbReference type="ARBA" id="ARBA00005380"/>
    </source>
</evidence>
<comment type="function">
    <text evidence="12">Catalyzes the phosphorylation of ribose at O-5 in a reaction requiring ATP and magnesium. The resulting D-ribose-5-phosphate can then be used either for sythesis of nucleotides, histidine, and tryptophan, or as a component of the pentose phosphate pathway.</text>
</comment>
<gene>
    <name evidence="12" type="primary">rbsK</name>
    <name evidence="15" type="ORF">AX018_107020</name>
</gene>
<dbReference type="GO" id="GO:0004747">
    <property type="term" value="F:ribokinase activity"/>
    <property type="evidence" value="ECO:0007669"/>
    <property type="project" value="UniProtKB-UniRule"/>
</dbReference>
<organism evidence="15 16">
    <name type="scientific">Paracidovorax anthurii</name>
    <dbReference type="NCBI Taxonomy" id="78229"/>
    <lineage>
        <taxon>Bacteria</taxon>
        <taxon>Pseudomonadati</taxon>
        <taxon>Pseudomonadota</taxon>
        <taxon>Betaproteobacteria</taxon>
        <taxon>Burkholderiales</taxon>
        <taxon>Comamonadaceae</taxon>
        <taxon>Paracidovorax</taxon>
    </lineage>
</organism>
<evidence type="ECO:0000256" key="3">
    <source>
        <dbReference type="ARBA" id="ARBA00016943"/>
    </source>
</evidence>
<feature type="binding site" evidence="12">
    <location>
        <position position="308"/>
    </location>
    <ligand>
        <name>K(+)</name>
        <dbReference type="ChEBI" id="CHEBI:29103"/>
    </ligand>
</feature>
<feature type="binding site" evidence="12">
    <location>
        <begin position="29"/>
        <end position="31"/>
    </location>
    <ligand>
        <name>substrate</name>
    </ligand>
</feature>
<evidence type="ECO:0000256" key="7">
    <source>
        <dbReference type="ARBA" id="ARBA00022777"/>
    </source>
</evidence>
<comment type="similarity">
    <text evidence="12">Belongs to the carbohydrate kinase PfkB family. Ribokinase subfamily.</text>
</comment>
<keyword evidence="5 12" id="KW-0479">Metal-binding</keyword>
<dbReference type="GO" id="GO:0005524">
    <property type="term" value="F:ATP binding"/>
    <property type="evidence" value="ECO:0007669"/>
    <property type="project" value="UniProtKB-UniRule"/>
</dbReference>
<proteinExistence type="inferred from homology"/>
<keyword evidence="16" id="KW-1185">Reference proteome</keyword>
<feature type="binding site" evidence="12">
    <location>
        <position position="157"/>
    </location>
    <ligand>
        <name>substrate</name>
    </ligand>
</feature>
<dbReference type="NCBIfam" id="TIGR02152">
    <property type="entry name" value="D_ribokin_bact"/>
    <property type="match status" value="1"/>
</dbReference>
<comment type="subunit">
    <text evidence="12">Homodimer.</text>
</comment>
<dbReference type="AlphaFoldDB" id="A0A328YPA9"/>
<dbReference type="CDD" id="cd01174">
    <property type="entry name" value="ribokinase"/>
    <property type="match status" value="1"/>
</dbReference>
<comment type="catalytic activity">
    <reaction evidence="12">
        <text>D-ribose + ATP = D-ribose 5-phosphate + ADP + H(+)</text>
        <dbReference type="Rhea" id="RHEA:13697"/>
        <dbReference type="ChEBI" id="CHEBI:15378"/>
        <dbReference type="ChEBI" id="CHEBI:30616"/>
        <dbReference type="ChEBI" id="CHEBI:47013"/>
        <dbReference type="ChEBI" id="CHEBI:78346"/>
        <dbReference type="ChEBI" id="CHEBI:456216"/>
        <dbReference type="EC" id="2.7.1.15"/>
    </reaction>
</comment>
<dbReference type="Gene3D" id="3.40.1190.20">
    <property type="match status" value="1"/>
</dbReference>
<protein>
    <recommendedName>
        <fullName evidence="3 12">Ribokinase</fullName>
        <shortName evidence="12">RK</shortName>
        <ecNumber evidence="2 12">2.7.1.15</ecNumber>
    </recommendedName>
</protein>
<feature type="binding site" evidence="12">
    <location>
        <position position="304"/>
    </location>
    <ligand>
        <name>K(+)</name>
        <dbReference type="ChEBI" id="CHEBI:29103"/>
    </ligand>
</feature>
<evidence type="ECO:0000256" key="2">
    <source>
        <dbReference type="ARBA" id="ARBA00012035"/>
    </source>
</evidence>
<evidence type="ECO:0000256" key="8">
    <source>
        <dbReference type="ARBA" id="ARBA00022840"/>
    </source>
</evidence>
<comment type="cofactor">
    <cofactor evidence="12">
        <name>Mg(2+)</name>
        <dbReference type="ChEBI" id="CHEBI:18420"/>
    </cofactor>
    <text evidence="12">Requires a divalent cation, most likely magnesium in vivo, as an electrophilic catalyst to aid phosphoryl group transfer. It is the chelate of the metal and the nucleotide that is the actual substrate.</text>
</comment>
<sequence length="328" mass="32972">MTDRPATAPPASTAAPAAAPRIAVVGSLNMDIVLRVARAPGAGETVMGESLSHIPGGKGGNQAVACARQGAHVQLLGRVGDDAHGQALRAALEADGIGHAGVQTDARAPTGVAGITVDAAGQNRIVVVAGANGQFGVDPEALGAALRGASSLLLQFEVPLAQVEAAARQARQAGSPVVLNPSPMQPMPDTLWTLVDTLVTNEVEAALFAGCDVETPEDAAHAARLLRARGPRRVVVTLGAAGAVACDGDGCRHHPGLRVEAVDTTAAGDTFLGALTVALARGESLDLAVQTGIRAATLCVTRPGAQPSIPSRAEVAASPLPPDWSRLP</sequence>
<keyword evidence="10 12" id="KW-0630">Potassium</keyword>
<dbReference type="EC" id="2.7.1.15" evidence="2 12"/>
<evidence type="ECO:0000256" key="6">
    <source>
        <dbReference type="ARBA" id="ARBA00022741"/>
    </source>
</evidence>
<dbReference type="PROSITE" id="PS00583">
    <property type="entry name" value="PFKB_KINASES_1"/>
    <property type="match status" value="1"/>
</dbReference>
<feature type="binding site" evidence="12">
    <location>
        <position position="263"/>
    </location>
    <ligand>
        <name>K(+)</name>
        <dbReference type="ChEBI" id="CHEBI:29103"/>
    </ligand>
</feature>
<keyword evidence="12" id="KW-0963">Cytoplasm</keyword>
<keyword evidence="4 12" id="KW-0808">Transferase</keyword>
<dbReference type="InterPro" id="IPR002139">
    <property type="entry name" value="Ribo/fructo_kinase"/>
</dbReference>
<comment type="subcellular location">
    <subcellularLocation>
        <location evidence="12">Cytoplasm</location>
    </subcellularLocation>
</comment>
<comment type="caution">
    <text evidence="15">The sequence shown here is derived from an EMBL/GenBank/DDBJ whole genome shotgun (WGS) entry which is preliminary data.</text>
</comment>
<name>A0A328YPA9_9BURK</name>
<dbReference type="Proteomes" id="UP000248856">
    <property type="component" value="Unassembled WGS sequence"/>
</dbReference>